<evidence type="ECO:0000313" key="3">
    <source>
        <dbReference type="Proteomes" id="UP001324993"/>
    </source>
</evidence>
<dbReference type="EMBL" id="CP138858">
    <property type="protein sequence ID" value="WPJ94263.1"/>
    <property type="molecule type" value="Genomic_DNA"/>
</dbReference>
<feature type="chain" id="PRO_5045545181" evidence="1">
    <location>
        <begin position="25"/>
        <end position="331"/>
    </location>
</feature>
<gene>
    <name evidence="2" type="ORF">SH580_12540</name>
</gene>
<sequence length="331" mass="35606">MKKSIKTFSLIASAALLTITSLSAVSTDPVGYVTTTIPANSDGLLSTALHRPAIFSGSVASIPDSDTIEVSNSPEFLADEYAGGGNFILFTSGDREGLWAVIDSNDADSIDLTFVIQDLGEDVEDRVEIGDTFSIIPFWTPATLLPEGETAAGTQLLMFSRSQPGINISAAFIYTLYDTYGWYAGPTDVNNEPIYPDESLIVRNVSDEPLKLVQAGNVPMSAYRTVLSSLAEGVEQDIRLTSGLPSEVAIRDLLDPGTAGAGDQILIFDQDQVGQNKSAAIIATYYETYGWYSGPTERNNYLLQPGQGFVYRKAAANNLDIVVTHSPSYQQ</sequence>
<dbReference type="Proteomes" id="UP001324993">
    <property type="component" value="Chromosome"/>
</dbReference>
<keyword evidence="1" id="KW-0732">Signal</keyword>
<organism evidence="2 3">
    <name type="scientific">Coraliomargarita algicola</name>
    <dbReference type="NCBI Taxonomy" id="3092156"/>
    <lineage>
        <taxon>Bacteria</taxon>
        <taxon>Pseudomonadati</taxon>
        <taxon>Verrucomicrobiota</taxon>
        <taxon>Opitutia</taxon>
        <taxon>Puniceicoccales</taxon>
        <taxon>Coraliomargaritaceae</taxon>
        <taxon>Coraliomargarita</taxon>
    </lineage>
</organism>
<proteinExistence type="predicted"/>
<dbReference type="NCBIfam" id="TIGR02597">
    <property type="entry name" value="TIGR02597 family protein"/>
    <property type="match status" value="1"/>
</dbReference>
<dbReference type="RefSeq" id="WP_319831201.1">
    <property type="nucleotide sequence ID" value="NZ_CP138858.1"/>
</dbReference>
<accession>A0ABZ0RFI5</accession>
<protein>
    <submittedName>
        <fullName evidence="2">TIGR02597 family protein</fullName>
    </submittedName>
</protein>
<dbReference type="InterPro" id="IPR019837">
    <property type="entry name" value="CHP02597"/>
</dbReference>
<name>A0ABZ0RFI5_9BACT</name>
<feature type="signal peptide" evidence="1">
    <location>
        <begin position="1"/>
        <end position="24"/>
    </location>
</feature>
<evidence type="ECO:0000313" key="2">
    <source>
        <dbReference type="EMBL" id="WPJ94263.1"/>
    </source>
</evidence>
<evidence type="ECO:0000256" key="1">
    <source>
        <dbReference type="SAM" id="SignalP"/>
    </source>
</evidence>
<keyword evidence="3" id="KW-1185">Reference proteome</keyword>
<reference evidence="2 3" key="1">
    <citation type="submission" date="2023-11" db="EMBL/GenBank/DDBJ databases">
        <title>Coraliomargarita sp. nov., isolated from marine algae.</title>
        <authorList>
            <person name="Lee J.K."/>
            <person name="Baek J.H."/>
            <person name="Kim J.M."/>
            <person name="Choi D.G."/>
            <person name="Jeon C.O."/>
        </authorList>
    </citation>
    <scope>NUCLEOTIDE SEQUENCE [LARGE SCALE GENOMIC DNA]</scope>
    <source>
        <strain evidence="2 3">J2-16</strain>
    </source>
</reference>